<accession>A0A8H5UH07</accession>
<evidence type="ECO:0000256" key="4">
    <source>
        <dbReference type="SAM" id="SignalP"/>
    </source>
</evidence>
<dbReference type="Gene3D" id="3.20.20.80">
    <property type="entry name" value="Glycosidases"/>
    <property type="match status" value="1"/>
</dbReference>
<evidence type="ECO:0000313" key="7">
    <source>
        <dbReference type="Proteomes" id="UP000562682"/>
    </source>
</evidence>
<feature type="signal peptide" evidence="4">
    <location>
        <begin position="1"/>
        <end position="23"/>
    </location>
</feature>
<dbReference type="AlphaFoldDB" id="A0A8H5UH07"/>
<evidence type="ECO:0000256" key="2">
    <source>
        <dbReference type="ARBA" id="ARBA00022801"/>
    </source>
</evidence>
<evidence type="ECO:0000256" key="3">
    <source>
        <dbReference type="ARBA" id="ARBA00023295"/>
    </source>
</evidence>
<dbReference type="Proteomes" id="UP000562682">
    <property type="component" value="Unassembled WGS sequence"/>
</dbReference>
<evidence type="ECO:0000313" key="6">
    <source>
        <dbReference type="EMBL" id="KAF5688656.1"/>
    </source>
</evidence>
<gene>
    <name evidence="6" type="ORF">FDENT_4741</name>
</gene>
<keyword evidence="2 6" id="KW-0378">Hydrolase</keyword>
<keyword evidence="4" id="KW-0732">Signal</keyword>
<proteinExistence type="inferred from homology"/>
<feature type="chain" id="PRO_5034712083" evidence="4">
    <location>
        <begin position="24"/>
        <end position="488"/>
    </location>
</feature>
<dbReference type="InterPro" id="IPR017853">
    <property type="entry name" value="GH"/>
</dbReference>
<keyword evidence="3" id="KW-0326">Glycosidase</keyword>
<reference evidence="6 7" key="1">
    <citation type="submission" date="2020-05" db="EMBL/GenBank/DDBJ databases">
        <title>Identification and distribution of gene clusters putatively required for synthesis of sphingolipid metabolism inhibitors in phylogenetically diverse species of the filamentous fungus Fusarium.</title>
        <authorList>
            <person name="Kim H.-S."/>
            <person name="Busman M."/>
            <person name="Brown D.W."/>
            <person name="Divon H."/>
            <person name="Uhlig S."/>
            <person name="Proctor R.H."/>
        </authorList>
    </citation>
    <scope>NUCLEOTIDE SEQUENCE [LARGE SCALE GENOMIC DNA]</scope>
    <source>
        <strain evidence="6 7">NRRL 25311</strain>
    </source>
</reference>
<organism evidence="6 7">
    <name type="scientific">Fusarium denticulatum</name>
    <dbReference type="NCBI Taxonomy" id="48507"/>
    <lineage>
        <taxon>Eukaryota</taxon>
        <taxon>Fungi</taxon>
        <taxon>Dikarya</taxon>
        <taxon>Ascomycota</taxon>
        <taxon>Pezizomycotina</taxon>
        <taxon>Sordariomycetes</taxon>
        <taxon>Hypocreomycetidae</taxon>
        <taxon>Hypocreales</taxon>
        <taxon>Nectriaceae</taxon>
        <taxon>Fusarium</taxon>
        <taxon>Fusarium fujikuroi species complex</taxon>
    </lineage>
</organism>
<dbReference type="SUPFAM" id="SSF51445">
    <property type="entry name" value="(Trans)glycosidases"/>
    <property type="match status" value="1"/>
</dbReference>
<name>A0A8H5UH07_9HYPO</name>
<keyword evidence="7" id="KW-1185">Reference proteome</keyword>
<comment type="caution">
    <text evidence="6">The sequence shown here is derived from an EMBL/GenBank/DDBJ whole genome shotgun (WGS) entry which is preliminary data.</text>
</comment>
<dbReference type="InterPro" id="IPR049166">
    <property type="entry name" value="GH39_cat"/>
</dbReference>
<dbReference type="EMBL" id="JAAOAK010000115">
    <property type="protein sequence ID" value="KAF5688656.1"/>
    <property type="molecule type" value="Genomic_DNA"/>
</dbReference>
<comment type="similarity">
    <text evidence="1">Belongs to the glycosyl hydrolase 39 family.</text>
</comment>
<dbReference type="Pfam" id="PF01229">
    <property type="entry name" value="Glyco_hydro_39"/>
    <property type="match status" value="1"/>
</dbReference>
<protein>
    <submittedName>
        <fullName evidence="6">Glycoside hydrolase family 39</fullName>
    </submittedName>
</protein>
<evidence type="ECO:0000259" key="5">
    <source>
        <dbReference type="Pfam" id="PF01229"/>
    </source>
</evidence>
<evidence type="ECO:0000256" key="1">
    <source>
        <dbReference type="ARBA" id="ARBA00008875"/>
    </source>
</evidence>
<dbReference type="GO" id="GO:0016798">
    <property type="term" value="F:hydrolase activity, acting on glycosyl bonds"/>
    <property type="evidence" value="ECO:0007669"/>
    <property type="project" value="UniProtKB-KW"/>
</dbReference>
<sequence length="488" mass="54853">MKLSSFATLGSVLGIYFSASVLAVANPVKRDIAGTATVFLDQPSGKPEKLASGWLYGFPDNADGTANTDIPQKYIKDVGFKYNRAGGAQTPYKGWARNEYEVSHFPSLALLVPFKIMRSPLTFHKGRWKSSLSNYRTTRRNGGKFILLIHDLWGADSTQGKGFPYPGDGGNWKNWNAFLDQVFSDILKNKMTAGLEIDIWNEPDLNLFWDAPQTQYLNMWKRTYERIRKELPGVPITGPSTTTPPTVDSEWYNNYLKFIARTNTIPDFYSWHLLATDRNLRESKAQFETLRKKYKLPERPININEYASWDGEQNPAGAVFYISQFERHNAYGLRANWASQGQLHDFLANLLVKNSGGDYSPAGEWHVYQYYNQAMKGNRVATSPSDDELFEVYATRGGSAGTVKVLAAIRPVAGKKTYNLAITGISAVKVKGPTVRVRTYRFDGPNVSTAVGAPVDLGTFKHTIKNDQIMFFVVADERTQAFAFEFEV</sequence>
<feature type="domain" description="Glycosyl hydrolases family 39 N-terminal catalytic" evidence="5">
    <location>
        <begin position="196"/>
        <end position="293"/>
    </location>
</feature>